<dbReference type="Proteomes" id="UP000217076">
    <property type="component" value="Unassembled WGS sequence"/>
</dbReference>
<protein>
    <submittedName>
        <fullName evidence="1">Uncharacterized protein</fullName>
    </submittedName>
</protein>
<evidence type="ECO:0000313" key="1">
    <source>
        <dbReference type="EMBL" id="SDH76758.1"/>
    </source>
</evidence>
<dbReference type="EMBL" id="FNCV01000012">
    <property type="protein sequence ID" value="SDH76758.1"/>
    <property type="molecule type" value="Genomic_DNA"/>
</dbReference>
<name>A0A1G8F3T0_9PROT</name>
<proteinExistence type="predicted"/>
<evidence type="ECO:0000313" key="2">
    <source>
        <dbReference type="Proteomes" id="UP000217076"/>
    </source>
</evidence>
<gene>
    <name evidence="1" type="ORF">SAMN05421742_11218</name>
</gene>
<keyword evidence="2" id="KW-1185">Reference proteome</keyword>
<reference evidence="2" key="1">
    <citation type="submission" date="2016-10" db="EMBL/GenBank/DDBJ databases">
        <authorList>
            <person name="Varghese N."/>
            <person name="Submissions S."/>
        </authorList>
    </citation>
    <scope>NUCLEOTIDE SEQUENCE [LARGE SCALE GENOMIC DNA]</scope>
    <source>
        <strain evidence="2">930I</strain>
    </source>
</reference>
<accession>A0A1G8F3T0</accession>
<sequence>MIDPVTHQSLFFLSGLRRPAKASFGLPKCLFFLTYSPEQLVKYLYIQSKRCQRAKIRQETAFNSIHSTFNGVSAGPDRRLVAMAKLLARRAAERDYHAFLDARDGEDRPC</sequence>
<dbReference type="STRING" id="83401.SAMN05421742_11218"/>
<dbReference type="AlphaFoldDB" id="A0A1G8F3T0"/>
<organism evidence="1 2">
    <name type="scientific">Roseospirillum parvum</name>
    <dbReference type="NCBI Taxonomy" id="83401"/>
    <lineage>
        <taxon>Bacteria</taxon>
        <taxon>Pseudomonadati</taxon>
        <taxon>Pseudomonadota</taxon>
        <taxon>Alphaproteobacteria</taxon>
        <taxon>Rhodospirillales</taxon>
        <taxon>Rhodospirillaceae</taxon>
        <taxon>Roseospirillum</taxon>
    </lineage>
</organism>
<dbReference type="RefSeq" id="WP_143131015.1">
    <property type="nucleotide sequence ID" value="NZ_FNCV01000012.1"/>
</dbReference>